<dbReference type="Gene3D" id="3.40.50.1010">
    <property type="entry name" value="5'-nuclease"/>
    <property type="match status" value="1"/>
</dbReference>
<dbReference type="EMBL" id="CP001287">
    <property type="protein sequence ID" value="ACK65658.1"/>
    <property type="molecule type" value="Genomic_DNA"/>
</dbReference>
<protein>
    <submittedName>
        <fullName evidence="2">PilT protein domain protein</fullName>
    </submittedName>
</protein>
<feature type="domain" description="PIN" evidence="1">
    <location>
        <begin position="2"/>
        <end position="130"/>
    </location>
</feature>
<dbReference type="STRING" id="41431.PCC8801_1606"/>
<evidence type="ECO:0000313" key="3">
    <source>
        <dbReference type="Proteomes" id="UP000008204"/>
    </source>
</evidence>
<dbReference type="AlphaFoldDB" id="B7JVW9"/>
<evidence type="ECO:0000259" key="1">
    <source>
        <dbReference type="Pfam" id="PF01850"/>
    </source>
</evidence>
<reference evidence="3" key="1">
    <citation type="journal article" date="2011" name="MBio">
        <title>Novel metabolic attributes of the genus Cyanothece, comprising a group of unicellular nitrogen-fixing Cyanobacteria.</title>
        <authorList>
            <person name="Bandyopadhyay A."/>
            <person name="Elvitigala T."/>
            <person name="Welsh E."/>
            <person name="Stockel J."/>
            <person name="Liberton M."/>
            <person name="Min H."/>
            <person name="Sherman L.A."/>
            <person name="Pakrasi H.B."/>
        </authorList>
    </citation>
    <scope>NUCLEOTIDE SEQUENCE [LARGE SCALE GENOMIC DNA]</scope>
    <source>
        <strain evidence="3">PCC 8801</strain>
    </source>
</reference>
<dbReference type="eggNOG" id="COG1487">
    <property type="taxonomic scope" value="Bacteria"/>
</dbReference>
<keyword evidence="3" id="KW-1185">Reference proteome</keyword>
<evidence type="ECO:0000313" key="2">
    <source>
        <dbReference type="EMBL" id="ACK65658.1"/>
    </source>
</evidence>
<dbReference type="KEGG" id="cyp:PCC8801_1606"/>
<dbReference type="Pfam" id="PF01850">
    <property type="entry name" value="PIN"/>
    <property type="match status" value="1"/>
</dbReference>
<dbReference type="Proteomes" id="UP000008204">
    <property type="component" value="Chromosome"/>
</dbReference>
<organism evidence="2 3">
    <name type="scientific">Rippkaea orientalis (strain PCC 8801 / RF-1)</name>
    <name type="common">Cyanothece sp. (strain PCC 8801)</name>
    <dbReference type="NCBI Taxonomy" id="41431"/>
    <lineage>
        <taxon>Bacteria</taxon>
        <taxon>Bacillati</taxon>
        <taxon>Cyanobacteriota</taxon>
        <taxon>Cyanophyceae</taxon>
        <taxon>Oscillatoriophycideae</taxon>
        <taxon>Chroococcales</taxon>
        <taxon>Aphanothecaceae</taxon>
        <taxon>Rippkaea</taxon>
        <taxon>Rippkaea orientalis</taxon>
    </lineage>
</organism>
<gene>
    <name evidence="2" type="ordered locus">PCC8801_1606</name>
</gene>
<dbReference type="OrthoDB" id="574223at2"/>
<dbReference type="SUPFAM" id="SSF88723">
    <property type="entry name" value="PIN domain-like"/>
    <property type="match status" value="1"/>
</dbReference>
<sequence>MYILDTDHISILQRGGVTAEPLRNRLAKINPNQVGVTIITYEEQLRGWLNYITKSKTIAEQVQAYKKLNQQVKIYCKIPIFEFNEEAAQQFERLRKIYRKLGTMDLKIASVVMVNKSVLLTRNNTDFKQILDLLIEDWSCK</sequence>
<name>B7JVW9_RIPO1</name>
<dbReference type="InterPro" id="IPR002716">
    <property type="entry name" value="PIN_dom"/>
</dbReference>
<dbReference type="CDD" id="cd09881">
    <property type="entry name" value="PIN_VapC4-5_FitB-like"/>
    <property type="match status" value="1"/>
</dbReference>
<accession>B7JVW9</accession>
<proteinExistence type="predicted"/>
<dbReference type="RefSeq" id="WP_012594931.1">
    <property type="nucleotide sequence ID" value="NC_011726.1"/>
</dbReference>
<dbReference type="HOGENOM" id="CLU_118482_2_0_3"/>
<dbReference type="InterPro" id="IPR029060">
    <property type="entry name" value="PIN-like_dom_sf"/>
</dbReference>